<dbReference type="PANTHER" id="PTHR30458">
    <property type="entry name" value="PHENYLACETIC ACID DEGRADATION PROTEIN PAA"/>
    <property type="match status" value="1"/>
</dbReference>
<dbReference type="Proteomes" id="UP000539372">
    <property type="component" value="Unassembled WGS sequence"/>
</dbReference>
<dbReference type="InterPro" id="IPR012347">
    <property type="entry name" value="Ferritin-like"/>
</dbReference>
<dbReference type="GO" id="GO:0010124">
    <property type="term" value="P:phenylacetate catabolic process"/>
    <property type="evidence" value="ECO:0007669"/>
    <property type="project" value="InterPro"/>
</dbReference>
<dbReference type="Gene3D" id="1.20.1260.10">
    <property type="match status" value="1"/>
</dbReference>
<dbReference type="InterPro" id="IPR009078">
    <property type="entry name" value="Ferritin-like_SF"/>
</dbReference>
<dbReference type="FunFam" id="1.20.1260.10:FF:000012">
    <property type="entry name" value="1,2-phenylacetyl-CoA epoxidase, subunit C"/>
    <property type="match status" value="1"/>
</dbReference>
<dbReference type="PANTHER" id="PTHR30458:SF0">
    <property type="entry name" value="1,2-PHENYLACETYL-COA EPOXIDASE, SUBUNIT C"/>
    <property type="match status" value="1"/>
</dbReference>
<protein>
    <submittedName>
        <fullName evidence="1">Phenylacetate-CoA oxygenase subunit PaaC</fullName>
    </submittedName>
</protein>
<proteinExistence type="predicted"/>
<dbReference type="InterPro" id="IPR011882">
    <property type="entry name" value="PaaC"/>
</dbReference>
<dbReference type="GO" id="GO:0005829">
    <property type="term" value="C:cytosol"/>
    <property type="evidence" value="ECO:0007669"/>
    <property type="project" value="TreeGrafter"/>
</dbReference>
<dbReference type="RefSeq" id="WP_169623195.1">
    <property type="nucleotide sequence ID" value="NZ_JABBNT010000001.1"/>
</dbReference>
<dbReference type="InterPro" id="IPR052703">
    <property type="entry name" value="Aromatic_CoA_ox/epox"/>
</dbReference>
<organism evidence="1 2">
    <name type="scientific">Pacificispira spongiicola</name>
    <dbReference type="NCBI Taxonomy" id="2729598"/>
    <lineage>
        <taxon>Bacteria</taxon>
        <taxon>Pseudomonadati</taxon>
        <taxon>Pseudomonadota</taxon>
        <taxon>Alphaproteobacteria</taxon>
        <taxon>Rhodospirillales</taxon>
        <taxon>Rhodospirillaceae</taxon>
        <taxon>Pacificispira</taxon>
    </lineage>
</organism>
<dbReference type="EMBL" id="JABBNT010000001">
    <property type="protein sequence ID" value="NMM42874.1"/>
    <property type="molecule type" value="Genomic_DNA"/>
</dbReference>
<keyword evidence="2" id="KW-1185">Reference proteome</keyword>
<dbReference type="InterPro" id="IPR007814">
    <property type="entry name" value="PaaA_PaaC"/>
</dbReference>
<reference evidence="1 2" key="1">
    <citation type="submission" date="2020-04" db="EMBL/GenBank/DDBJ databases">
        <title>Rhodospirillaceae bacterium KN72 isolated from deep sea.</title>
        <authorList>
            <person name="Zhang D.-C."/>
        </authorList>
    </citation>
    <scope>NUCLEOTIDE SEQUENCE [LARGE SCALE GENOMIC DNA]</scope>
    <source>
        <strain evidence="1 2">KN72</strain>
    </source>
</reference>
<dbReference type="Pfam" id="PF05138">
    <property type="entry name" value="PaaA_PaaC"/>
    <property type="match status" value="1"/>
</dbReference>
<evidence type="ECO:0000313" key="2">
    <source>
        <dbReference type="Proteomes" id="UP000539372"/>
    </source>
</evidence>
<evidence type="ECO:0000313" key="1">
    <source>
        <dbReference type="EMBL" id="NMM42874.1"/>
    </source>
</evidence>
<sequence>MTTETQQIDAQQIDRADLVEYLLRLGDNSMILGQRLCEWCGHGPVLEEDIALSNVALDLIGQARLIYTHAGEVEGKGQTEDDIAFLRDVFDWKNVHLVEQPNGDFADTMARQFMIDCYNVELFSALTKSTDDQLAAIAAKTLKEVTYHRRHSGEWVIRLGDGTDESHRRIQAAFDRHWIFVEELFESDDLDARITAAGIGPDPKSLRPAWDSMMDRVLSEATLTRPTADFPRSGGRKGEHSEYLGYILADMQFMQRAYPGMDW</sequence>
<dbReference type="NCBIfam" id="TIGR02158">
    <property type="entry name" value="PA_CoA_Oxy3"/>
    <property type="match status" value="1"/>
</dbReference>
<gene>
    <name evidence="1" type="primary">paaC</name>
    <name evidence="1" type="ORF">HH303_00180</name>
</gene>
<dbReference type="AlphaFoldDB" id="A0A7Y0DWG8"/>
<dbReference type="PIRSF" id="PIRSF037834">
    <property type="entry name" value="PA_CoA_Oase3"/>
    <property type="match status" value="1"/>
</dbReference>
<name>A0A7Y0DWG8_9PROT</name>
<accession>A0A7Y0DWG8</accession>
<dbReference type="SUPFAM" id="SSF47240">
    <property type="entry name" value="Ferritin-like"/>
    <property type="match status" value="1"/>
</dbReference>
<comment type="caution">
    <text evidence="1">The sequence shown here is derived from an EMBL/GenBank/DDBJ whole genome shotgun (WGS) entry which is preliminary data.</text>
</comment>